<accession>A0ACB9GFS3</accession>
<keyword evidence="2" id="KW-1185">Reference proteome</keyword>
<reference evidence="1 2" key="2">
    <citation type="journal article" date="2022" name="Mol. Ecol. Resour.">
        <title>The genomes of chicory, endive, great burdock and yacon provide insights into Asteraceae paleo-polyploidization history and plant inulin production.</title>
        <authorList>
            <person name="Fan W."/>
            <person name="Wang S."/>
            <person name="Wang H."/>
            <person name="Wang A."/>
            <person name="Jiang F."/>
            <person name="Liu H."/>
            <person name="Zhao H."/>
            <person name="Xu D."/>
            <person name="Zhang Y."/>
        </authorList>
    </citation>
    <scope>NUCLEOTIDE SEQUENCE [LARGE SCALE GENOMIC DNA]</scope>
    <source>
        <strain evidence="2">cv. Punajuju</strain>
        <tissue evidence="1">Leaves</tissue>
    </source>
</reference>
<proteinExistence type="predicted"/>
<name>A0ACB9GFS3_CICIN</name>
<organism evidence="1 2">
    <name type="scientific">Cichorium intybus</name>
    <name type="common">Chicory</name>
    <dbReference type="NCBI Taxonomy" id="13427"/>
    <lineage>
        <taxon>Eukaryota</taxon>
        <taxon>Viridiplantae</taxon>
        <taxon>Streptophyta</taxon>
        <taxon>Embryophyta</taxon>
        <taxon>Tracheophyta</taxon>
        <taxon>Spermatophyta</taxon>
        <taxon>Magnoliopsida</taxon>
        <taxon>eudicotyledons</taxon>
        <taxon>Gunneridae</taxon>
        <taxon>Pentapetalae</taxon>
        <taxon>asterids</taxon>
        <taxon>campanulids</taxon>
        <taxon>Asterales</taxon>
        <taxon>Asteraceae</taxon>
        <taxon>Cichorioideae</taxon>
        <taxon>Cichorieae</taxon>
        <taxon>Cichoriinae</taxon>
        <taxon>Cichorium</taxon>
    </lineage>
</organism>
<gene>
    <name evidence="1" type="ORF">L2E82_12324</name>
</gene>
<dbReference type="Proteomes" id="UP001055811">
    <property type="component" value="Linkage Group LG02"/>
</dbReference>
<sequence>MVFVFVVLGIILLGAAFGYLLVRKYIISEDGEVDVGVAQFIKWSMCILAVTCIILSTKDTPLAMEPLSWLVGSEVLVVDPPRKGLDPSLISALQAIKSAEHKAMTLERYTVDINGGFERSFQCACELFGQVIPCPLQIQKLNLVEPNIDFSCYKLYELLLLSRPVSLSSPHSIALNFTVDLLCPMSCFTIAITDTHHQRTIANFSSMIHAPLKQDYYAQIKVDTGFNKCWQGHHGNKSNIDSPLQWLRADPEMEYLAEIHFNQPVQMWINQLEKDKDVVAQAQPITALELFPRLLSIVNALSNLLCDSLAYWRVRTEAAFALATTACEVMF</sequence>
<reference evidence="2" key="1">
    <citation type="journal article" date="2022" name="Mol. Ecol. Resour.">
        <title>The genomes of chicory, endive, great burdock and yacon provide insights into Asteraceae palaeo-polyploidization history and plant inulin production.</title>
        <authorList>
            <person name="Fan W."/>
            <person name="Wang S."/>
            <person name="Wang H."/>
            <person name="Wang A."/>
            <person name="Jiang F."/>
            <person name="Liu H."/>
            <person name="Zhao H."/>
            <person name="Xu D."/>
            <person name="Zhang Y."/>
        </authorList>
    </citation>
    <scope>NUCLEOTIDE SEQUENCE [LARGE SCALE GENOMIC DNA]</scope>
    <source>
        <strain evidence="2">cv. Punajuju</strain>
    </source>
</reference>
<dbReference type="EMBL" id="CM042010">
    <property type="protein sequence ID" value="KAI3782284.1"/>
    <property type="molecule type" value="Genomic_DNA"/>
</dbReference>
<evidence type="ECO:0000313" key="1">
    <source>
        <dbReference type="EMBL" id="KAI3782284.1"/>
    </source>
</evidence>
<comment type="caution">
    <text evidence="1">The sequence shown here is derived from an EMBL/GenBank/DDBJ whole genome shotgun (WGS) entry which is preliminary data.</text>
</comment>
<protein>
    <submittedName>
        <fullName evidence="1">Uncharacterized protein</fullName>
    </submittedName>
</protein>
<evidence type="ECO:0000313" key="2">
    <source>
        <dbReference type="Proteomes" id="UP001055811"/>
    </source>
</evidence>